<dbReference type="EMBL" id="CDMZ01000050">
    <property type="protein sequence ID" value="CEM05427.1"/>
    <property type="molecule type" value="Genomic_DNA"/>
</dbReference>
<name>A0A0G4F0Q0_9ALVE</name>
<feature type="compositionally biased region" description="Polar residues" evidence="1">
    <location>
        <begin position="371"/>
        <end position="388"/>
    </location>
</feature>
<organism evidence="2">
    <name type="scientific">Chromera velia CCMP2878</name>
    <dbReference type="NCBI Taxonomy" id="1169474"/>
    <lineage>
        <taxon>Eukaryota</taxon>
        <taxon>Sar</taxon>
        <taxon>Alveolata</taxon>
        <taxon>Colpodellida</taxon>
        <taxon>Chromeraceae</taxon>
        <taxon>Chromera</taxon>
    </lineage>
</organism>
<dbReference type="VEuPathDB" id="CryptoDB:Cvel_14612"/>
<feature type="region of interest" description="Disordered" evidence="1">
    <location>
        <begin position="1"/>
        <end position="29"/>
    </location>
</feature>
<evidence type="ECO:0000256" key="1">
    <source>
        <dbReference type="SAM" id="MobiDB-lite"/>
    </source>
</evidence>
<accession>A0A0G4F0Q0</accession>
<feature type="region of interest" description="Disordered" evidence="1">
    <location>
        <begin position="369"/>
        <end position="390"/>
    </location>
</feature>
<reference evidence="2" key="1">
    <citation type="submission" date="2014-11" db="EMBL/GenBank/DDBJ databases">
        <authorList>
            <person name="Otto D Thomas"/>
            <person name="Naeem Raeece"/>
        </authorList>
    </citation>
    <scope>NUCLEOTIDE SEQUENCE</scope>
</reference>
<dbReference type="AlphaFoldDB" id="A0A0G4F0Q0"/>
<evidence type="ECO:0000313" key="2">
    <source>
        <dbReference type="EMBL" id="CEM05427.1"/>
    </source>
</evidence>
<feature type="compositionally biased region" description="Polar residues" evidence="1">
    <location>
        <begin position="574"/>
        <end position="602"/>
    </location>
</feature>
<proteinExistence type="predicted"/>
<feature type="region of interest" description="Disordered" evidence="1">
    <location>
        <begin position="559"/>
        <end position="602"/>
    </location>
</feature>
<protein>
    <submittedName>
        <fullName evidence="2">Uncharacterized protein</fullName>
    </submittedName>
</protein>
<feature type="compositionally biased region" description="Low complexity" evidence="1">
    <location>
        <begin position="642"/>
        <end position="656"/>
    </location>
</feature>
<sequence length="842" mass="93728">MTDYRRRAESAEEHIHELEEENKGLDAELTTTRRELAVRNTAYEKLEKDAQEERELRMRAENENAELRSQQQQNTARSLLSIQQFEEQERDGQKNETEQEVHQGRLWLLLDAAVGLRLRLRGLSAASCQREAFWWRNRPGDPELSRRYASASSGETVVIVPLLPPKDSVEETDTVSFPPPALSSLPLAPLQGASLRNPTTTSGAAASHTAGASPDAAVGEVSGQFCDSILTNGKGSESLNPFHFECSCQQYVKTVLRKVLTGALLPDKLQTSVIEVCTKTVQADFCALYAERILDAFNHHVHWREGGETVAAVYHKEYERMQGEQGVSTPKPNEAPSITPPLPQIATFTPITELTTTTPAPILFPPLSPGAPTTTLPQSDSVGESDTVSFPPPLSASHEDADTILSENRCPSLKAHGRPLRVVPPLQQPATLEPVGTLCDVWRDPGESDPSYWLTSSRKQTEKSVCHICLEDPQFLIFPDTWKKMRDTIPQDAPPSEWKKILEKDHKTEFHRLDRPFQAAACIFLLSFLLLACLHTVSLQIESFRLFPRKFRLIPTIHPHSEASQNGHNERRLSQSGSPPSTPHRTASSPGNVKNQIPPTPLSVSVSKEDLEMIFPLPLPRLAAQPLPPPFRTVTEEFHRASPPLSRSDSNNSLSNGGTPPPGLPYLQPLAAAFELAPPAAPNRTASEACKAAVKRVSLQLWTFQEDWGDEYDGLLAEWDTQVRNPEVFPSFRSLLEKLRDIQTAQLEHRGENRPSWLASFFLPSVFWEQSDSQSAKEYLHCWEMVIFRGGGGCMLGDALDIDRYRESLGPLIHHCQRVSPVTVQPAKDFMPLPPGLPSFQQ</sequence>
<gene>
    <name evidence="2" type="ORF">Cvel_14612</name>
</gene>
<feature type="region of interest" description="Disordered" evidence="1">
    <location>
        <begin position="637"/>
        <end position="663"/>
    </location>
</feature>